<gene>
    <name evidence="2" type="ORF">Pan44_50720</name>
</gene>
<dbReference type="Pfam" id="PF07638">
    <property type="entry name" value="Sigma70_ECF"/>
    <property type="match status" value="1"/>
</dbReference>
<organism evidence="2 3">
    <name type="scientific">Caulifigura coniformis</name>
    <dbReference type="NCBI Taxonomy" id="2527983"/>
    <lineage>
        <taxon>Bacteria</taxon>
        <taxon>Pseudomonadati</taxon>
        <taxon>Planctomycetota</taxon>
        <taxon>Planctomycetia</taxon>
        <taxon>Planctomycetales</taxon>
        <taxon>Planctomycetaceae</taxon>
        <taxon>Caulifigura</taxon>
    </lineage>
</organism>
<dbReference type="AlphaFoldDB" id="A0A517SLK9"/>
<dbReference type="GO" id="GO:0006352">
    <property type="term" value="P:DNA-templated transcription initiation"/>
    <property type="evidence" value="ECO:0007669"/>
    <property type="project" value="InterPro"/>
</dbReference>
<dbReference type="Proteomes" id="UP000315700">
    <property type="component" value="Chromosome"/>
</dbReference>
<dbReference type="InterPro" id="IPR013325">
    <property type="entry name" value="RNA_pol_sigma_r2"/>
</dbReference>
<reference evidence="2 3" key="1">
    <citation type="submission" date="2019-02" db="EMBL/GenBank/DDBJ databases">
        <title>Deep-cultivation of Planctomycetes and their phenomic and genomic characterization uncovers novel biology.</title>
        <authorList>
            <person name="Wiegand S."/>
            <person name="Jogler M."/>
            <person name="Boedeker C."/>
            <person name="Pinto D."/>
            <person name="Vollmers J."/>
            <person name="Rivas-Marin E."/>
            <person name="Kohn T."/>
            <person name="Peeters S.H."/>
            <person name="Heuer A."/>
            <person name="Rast P."/>
            <person name="Oberbeckmann S."/>
            <person name="Bunk B."/>
            <person name="Jeske O."/>
            <person name="Meyerdierks A."/>
            <person name="Storesund J.E."/>
            <person name="Kallscheuer N."/>
            <person name="Luecker S."/>
            <person name="Lage O.M."/>
            <person name="Pohl T."/>
            <person name="Merkel B.J."/>
            <person name="Hornburger P."/>
            <person name="Mueller R.-W."/>
            <person name="Bruemmer F."/>
            <person name="Labrenz M."/>
            <person name="Spormann A.M."/>
            <person name="Op den Camp H."/>
            <person name="Overmann J."/>
            <person name="Amann R."/>
            <person name="Jetten M.S.M."/>
            <person name="Mascher T."/>
            <person name="Medema M.H."/>
            <person name="Devos D.P."/>
            <person name="Kaster A.-K."/>
            <person name="Ovreas L."/>
            <person name="Rohde M."/>
            <person name="Galperin M.Y."/>
            <person name="Jogler C."/>
        </authorList>
    </citation>
    <scope>NUCLEOTIDE SEQUENCE [LARGE SCALE GENOMIC DNA]</scope>
    <source>
        <strain evidence="2 3">Pan44</strain>
    </source>
</reference>
<sequence length="210" mass="23895">MIEETDPFENWIERLQDGDPAAAEAVWNRFSAKLLRMVQLRLRTRRPRHADEEDVVNSAMKSLCRRAEEGQFQHVRDGIDLWKLLVTITQRKAINLLRDAGRKKRGSRSVRGDSALRWVEGDGGGFDTLPSPEPTPEFAAMMFESTESLLQLLDGEARLIAELKLQGHTNSEVAQRIGKSLPTVERRLKLIRTIWDGWSRGDSNGFGERS</sequence>
<evidence type="ECO:0000313" key="3">
    <source>
        <dbReference type="Proteomes" id="UP000315700"/>
    </source>
</evidence>
<dbReference type="SUPFAM" id="SSF88946">
    <property type="entry name" value="Sigma2 domain of RNA polymerase sigma factors"/>
    <property type="match status" value="1"/>
</dbReference>
<dbReference type="InParanoid" id="A0A517SLK9"/>
<evidence type="ECO:0000259" key="1">
    <source>
        <dbReference type="Pfam" id="PF07638"/>
    </source>
</evidence>
<keyword evidence="3" id="KW-1185">Reference proteome</keyword>
<proteinExistence type="predicted"/>
<evidence type="ECO:0000313" key="2">
    <source>
        <dbReference type="EMBL" id="QDT57007.1"/>
    </source>
</evidence>
<dbReference type="RefSeq" id="WP_197453628.1">
    <property type="nucleotide sequence ID" value="NZ_CP036271.1"/>
</dbReference>
<dbReference type="InterPro" id="IPR053812">
    <property type="entry name" value="HTH_Sigma70_ECF-like"/>
</dbReference>
<dbReference type="EMBL" id="CP036271">
    <property type="protein sequence ID" value="QDT57007.1"/>
    <property type="molecule type" value="Genomic_DNA"/>
</dbReference>
<dbReference type="GO" id="GO:0003700">
    <property type="term" value="F:DNA-binding transcription factor activity"/>
    <property type="evidence" value="ECO:0007669"/>
    <property type="project" value="InterPro"/>
</dbReference>
<feature type="domain" description="RNA polymerase sigma-70 ECF-like HTH" evidence="1">
    <location>
        <begin position="9"/>
        <end position="193"/>
    </location>
</feature>
<accession>A0A517SLK9</accession>
<dbReference type="KEGG" id="ccos:Pan44_50720"/>
<dbReference type="Gene3D" id="1.10.10.730">
    <property type="entry name" value="KorB DNA-binding domain"/>
    <property type="match status" value="1"/>
</dbReference>
<dbReference type="Gene3D" id="1.10.1740.10">
    <property type="match status" value="1"/>
</dbReference>
<dbReference type="InterPro" id="IPR042075">
    <property type="entry name" value="KorB_DNA-db"/>
</dbReference>
<name>A0A517SLK9_9PLAN</name>
<protein>
    <submittedName>
        <fullName evidence="2">RNA polymerase sigma factor</fullName>
    </submittedName>
</protein>